<evidence type="ECO:0000313" key="1">
    <source>
        <dbReference type="EMBL" id="CAG8678562.1"/>
    </source>
</evidence>
<reference evidence="1" key="1">
    <citation type="submission" date="2021-06" db="EMBL/GenBank/DDBJ databases">
        <authorList>
            <person name="Kallberg Y."/>
            <person name="Tangrot J."/>
            <person name="Rosling A."/>
        </authorList>
    </citation>
    <scope>NUCLEOTIDE SEQUENCE</scope>
    <source>
        <strain evidence="1">AU212A</strain>
    </source>
</reference>
<comment type="caution">
    <text evidence="1">The sequence shown here is derived from an EMBL/GenBank/DDBJ whole genome shotgun (WGS) entry which is preliminary data.</text>
</comment>
<sequence>IWEQFMGKEEIRRWREDEHFEKIFFVLIMRKRKMEMSHHQLYFTGNLSLNLDSIQDYDDENPCM</sequence>
<keyword evidence="2" id="KW-1185">Reference proteome</keyword>
<protein>
    <submittedName>
        <fullName evidence="1">4887_t:CDS:1</fullName>
    </submittedName>
</protein>
<organism evidence="1 2">
    <name type="scientific">Scutellospora calospora</name>
    <dbReference type="NCBI Taxonomy" id="85575"/>
    <lineage>
        <taxon>Eukaryota</taxon>
        <taxon>Fungi</taxon>
        <taxon>Fungi incertae sedis</taxon>
        <taxon>Mucoromycota</taxon>
        <taxon>Glomeromycotina</taxon>
        <taxon>Glomeromycetes</taxon>
        <taxon>Diversisporales</taxon>
        <taxon>Gigasporaceae</taxon>
        <taxon>Scutellospora</taxon>
    </lineage>
</organism>
<dbReference type="Proteomes" id="UP000789860">
    <property type="component" value="Unassembled WGS sequence"/>
</dbReference>
<name>A0ACA9NY77_9GLOM</name>
<evidence type="ECO:0000313" key="2">
    <source>
        <dbReference type="Proteomes" id="UP000789860"/>
    </source>
</evidence>
<dbReference type="EMBL" id="CAJVPM010031006">
    <property type="protein sequence ID" value="CAG8678562.1"/>
    <property type="molecule type" value="Genomic_DNA"/>
</dbReference>
<feature type="non-terminal residue" evidence="1">
    <location>
        <position position="1"/>
    </location>
</feature>
<proteinExistence type="predicted"/>
<gene>
    <name evidence="1" type="ORF">SCALOS_LOCUS9644</name>
</gene>
<accession>A0ACA9NY77</accession>